<feature type="transmembrane region" description="Helical" evidence="5">
    <location>
        <begin position="30"/>
        <end position="48"/>
    </location>
</feature>
<dbReference type="Pfam" id="PF00002">
    <property type="entry name" value="7tm_2"/>
    <property type="match status" value="1"/>
</dbReference>
<sequence length="86" mass="10077">LNTVFVLVSMKKFFALRSVTPKSEIEKIRTLLRTGMVILPCFFVNWFFSVLAFEDVFTDIFRYVFAFTNSLQGILIFMFFCALNPK</sequence>
<feature type="transmembrane region" description="Helical" evidence="5">
    <location>
        <begin position="60"/>
        <end position="83"/>
    </location>
</feature>
<keyword evidence="3 5" id="KW-1133">Transmembrane helix</keyword>
<dbReference type="Gene3D" id="1.20.1070.10">
    <property type="entry name" value="Rhodopsin 7-helix transmembrane proteins"/>
    <property type="match status" value="1"/>
</dbReference>
<keyword evidence="2 5" id="KW-0812">Transmembrane</keyword>
<keyword evidence="4 5" id="KW-0472">Membrane</keyword>
<evidence type="ECO:0000256" key="2">
    <source>
        <dbReference type="ARBA" id="ARBA00022692"/>
    </source>
</evidence>
<evidence type="ECO:0000256" key="4">
    <source>
        <dbReference type="ARBA" id="ARBA00023136"/>
    </source>
</evidence>
<dbReference type="PROSITE" id="PS50261">
    <property type="entry name" value="G_PROTEIN_RECEP_F2_4"/>
    <property type="match status" value="1"/>
</dbReference>
<dbReference type="InterPro" id="IPR017981">
    <property type="entry name" value="GPCR_2-like_7TM"/>
</dbReference>
<dbReference type="GeneID" id="111084387"/>
<name>A0ABM1RZL8_LIMPO</name>
<feature type="non-terminal residue" evidence="8">
    <location>
        <position position="1"/>
    </location>
</feature>
<dbReference type="RefSeq" id="XP_022236823.1">
    <property type="nucleotide sequence ID" value="XM_022381115.1"/>
</dbReference>
<evidence type="ECO:0000256" key="1">
    <source>
        <dbReference type="ARBA" id="ARBA00004141"/>
    </source>
</evidence>
<proteinExistence type="predicted"/>
<organism evidence="7 8">
    <name type="scientific">Limulus polyphemus</name>
    <name type="common">Atlantic horseshoe crab</name>
    <dbReference type="NCBI Taxonomy" id="6850"/>
    <lineage>
        <taxon>Eukaryota</taxon>
        <taxon>Metazoa</taxon>
        <taxon>Ecdysozoa</taxon>
        <taxon>Arthropoda</taxon>
        <taxon>Chelicerata</taxon>
        <taxon>Merostomata</taxon>
        <taxon>Xiphosura</taxon>
        <taxon>Limulidae</taxon>
        <taxon>Limulus</taxon>
    </lineage>
</organism>
<evidence type="ECO:0000313" key="7">
    <source>
        <dbReference type="Proteomes" id="UP000694941"/>
    </source>
</evidence>
<evidence type="ECO:0000313" key="8">
    <source>
        <dbReference type="RefSeq" id="XP_022236823.1"/>
    </source>
</evidence>
<feature type="domain" description="G-protein coupled receptors family 2 profile 2" evidence="6">
    <location>
        <begin position="1"/>
        <end position="84"/>
    </location>
</feature>
<dbReference type="Proteomes" id="UP000694941">
    <property type="component" value="Unplaced"/>
</dbReference>
<accession>A0ABM1RZL8</accession>
<protein>
    <submittedName>
        <fullName evidence="8">Adhesion G-protein coupled receptor D1-like</fullName>
    </submittedName>
</protein>
<feature type="non-terminal residue" evidence="8">
    <location>
        <position position="86"/>
    </location>
</feature>
<evidence type="ECO:0000256" key="5">
    <source>
        <dbReference type="SAM" id="Phobius"/>
    </source>
</evidence>
<evidence type="ECO:0000256" key="3">
    <source>
        <dbReference type="ARBA" id="ARBA00022989"/>
    </source>
</evidence>
<dbReference type="InterPro" id="IPR000832">
    <property type="entry name" value="GPCR_2_secretin-like"/>
</dbReference>
<reference evidence="8" key="1">
    <citation type="submission" date="2025-08" db="UniProtKB">
        <authorList>
            <consortium name="RefSeq"/>
        </authorList>
    </citation>
    <scope>IDENTIFICATION</scope>
    <source>
        <tissue evidence="8">Muscle</tissue>
    </source>
</reference>
<keyword evidence="7" id="KW-1185">Reference proteome</keyword>
<evidence type="ECO:0000259" key="6">
    <source>
        <dbReference type="PROSITE" id="PS50261"/>
    </source>
</evidence>
<gene>
    <name evidence="8" type="primary">LOC111084387</name>
</gene>
<comment type="subcellular location">
    <subcellularLocation>
        <location evidence="1">Membrane</location>
        <topology evidence="1">Multi-pass membrane protein</topology>
    </subcellularLocation>
</comment>